<protein>
    <recommendedName>
        <fullName evidence="4">Encoded protein</fullName>
    </recommendedName>
</protein>
<gene>
    <name evidence="2" type="ORF">DUNSADRAFT_6783</name>
</gene>
<feature type="compositionally biased region" description="Basic residues" evidence="1">
    <location>
        <begin position="11"/>
        <end position="20"/>
    </location>
</feature>
<name>A0ABQ7GMM0_DUNSA</name>
<evidence type="ECO:0000256" key="1">
    <source>
        <dbReference type="SAM" id="MobiDB-lite"/>
    </source>
</evidence>
<dbReference type="Proteomes" id="UP000815325">
    <property type="component" value="Unassembled WGS sequence"/>
</dbReference>
<reference evidence="2" key="1">
    <citation type="submission" date="2017-08" db="EMBL/GenBank/DDBJ databases">
        <authorList>
            <person name="Polle J.E."/>
            <person name="Barry K."/>
            <person name="Cushman J."/>
            <person name="Schmutz J."/>
            <person name="Tran D."/>
            <person name="Hathwaick L.T."/>
            <person name="Yim W.C."/>
            <person name="Jenkins J."/>
            <person name="Mckie-Krisberg Z.M."/>
            <person name="Prochnik S."/>
            <person name="Lindquist E."/>
            <person name="Dockter R.B."/>
            <person name="Adam C."/>
            <person name="Molina H."/>
            <person name="Bunkerborg J."/>
            <person name="Jin E."/>
            <person name="Buchheim M."/>
            <person name="Magnuson J."/>
        </authorList>
    </citation>
    <scope>NUCLEOTIDE SEQUENCE</scope>
    <source>
        <strain evidence="2">CCAP 19/18</strain>
    </source>
</reference>
<evidence type="ECO:0000313" key="3">
    <source>
        <dbReference type="Proteomes" id="UP000815325"/>
    </source>
</evidence>
<keyword evidence="3" id="KW-1185">Reference proteome</keyword>
<feature type="region of interest" description="Disordered" evidence="1">
    <location>
        <begin position="1"/>
        <end position="20"/>
    </location>
</feature>
<evidence type="ECO:0008006" key="4">
    <source>
        <dbReference type="Google" id="ProtNLM"/>
    </source>
</evidence>
<evidence type="ECO:0000313" key="2">
    <source>
        <dbReference type="EMBL" id="KAF5835850.1"/>
    </source>
</evidence>
<organism evidence="2 3">
    <name type="scientific">Dunaliella salina</name>
    <name type="common">Green alga</name>
    <name type="synonym">Protococcus salinus</name>
    <dbReference type="NCBI Taxonomy" id="3046"/>
    <lineage>
        <taxon>Eukaryota</taxon>
        <taxon>Viridiplantae</taxon>
        <taxon>Chlorophyta</taxon>
        <taxon>core chlorophytes</taxon>
        <taxon>Chlorophyceae</taxon>
        <taxon>CS clade</taxon>
        <taxon>Chlamydomonadales</taxon>
        <taxon>Dunaliellaceae</taxon>
        <taxon>Dunaliella</taxon>
    </lineage>
</organism>
<proteinExistence type="predicted"/>
<sequence>MNKGQEEFKKKCPMIRKAQKPKGSASKHMCTLLKLSLSCCLLKGMQQVPHGSTAFCFVLKSSPQLSSLSPKFESLN</sequence>
<dbReference type="EMBL" id="MU069685">
    <property type="protein sequence ID" value="KAF5835850.1"/>
    <property type="molecule type" value="Genomic_DNA"/>
</dbReference>
<feature type="compositionally biased region" description="Basic and acidic residues" evidence="1">
    <location>
        <begin position="1"/>
        <end position="10"/>
    </location>
</feature>
<comment type="caution">
    <text evidence="2">The sequence shown here is derived from an EMBL/GenBank/DDBJ whole genome shotgun (WGS) entry which is preliminary data.</text>
</comment>
<accession>A0ABQ7GMM0</accession>